<feature type="domain" description="Cell division control protein 73 C-terminal" evidence="6">
    <location>
        <begin position="215"/>
        <end position="366"/>
    </location>
</feature>
<evidence type="ECO:0000256" key="3">
    <source>
        <dbReference type="ARBA" id="ARBA00023015"/>
    </source>
</evidence>
<dbReference type="GO" id="GO:0032968">
    <property type="term" value="P:positive regulation of transcription elongation by RNA polymerase II"/>
    <property type="evidence" value="ECO:0007669"/>
    <property type="project" value="TreeGrafter"/>
</dbReference>
<evidence type="ECO:0000256" key="5">
    <source>
        <dbReference type="ARBA" id="ARBA00023242"/>
    </source>
</evidence>
<dbReference type="InterPro" id="IPR007852">
    <property type="entry name" value="Cdc73/Parafibromin"/>
</dbReference>
<reference evidence="8 9" key="1">
    <citation type="submission" date="2016-07" db="EMBL/GenBank/DDBJ databases">
        <title>Pervasive Adenine N6-methylation of Active Genes in Fungi.</title>
        <authorList>
            <consortium name="DOE Joint Genome Institute"/>
            <person name="Mondo S.J."/>
            <person name="Dannebaum R.O."/>
            <person name="Kuo R.C."/>
            <person name="Labutti K."/>
            <person name="Haridas S."/>
            <person name="Kuo A."/>
            <person name="Salamov A."/>
            <person name="Ahrendt S.R."/>
            <person name="Lipzen A."/>
            <person name="Sullivan W."/>
            <person name="Andreopoulos W.B."/>
            <person name="Clum A."/>
            <person name="Lindquist E."/>
            <person name="Daum C."/>
            <person name="Ramamoorthy G.K."/>
            <person name="Gryganskyi A."/>
            <person name="Culley D."/>
            <person name="Magnuson J.K."/>
            <person name="James T.Y."/>
            <person name="O'Malley M.A."/>
            <person name="Stajich J.E."/>
            <person name="Spatafora J.W."/>
            <person name="Visel A."/>
            <person name="Grigoriev I.V."/>
        </authorList>
    </citation>
    <scope>NUCLEOTIDE SEQUENCE [LARGE SCALE GENOMIC DNA]</scope>
    <source>
        <strain evidence="8 9">NRRL 3301</strain>
    </source>
</reference>
<dbReference type="EMBL" id="MCGT01000054">
    <property type="protein sequence ID" value="ORX43559.1"/>
    <property type="molecule type" value="Genomic_DNA"/>
</dbReference>
<keyword evidence="4" id="KW-0804">Transcription</keyword>
<dbReference type="Gene3D" id="3.40.50.11990">
    <property type="entry name" value="RNA polymerase II accessory factor, Cdc73 C-terminal domain"/>
    <property type="match status" value="1"/>
</dbReference>
<dbReference type="InterPro" id="IPR031336">
    <property type="entry name" value="CDC73_C"/>
</dbReference>
<evidence type="ECO:0000259" key="6">
    <source>
        <dbReference type="Pfam" id="PF05179"/>
    </source>
</evidence>
<dbReference type="FunFam" id="3.40.50.11990:FF:000002">
    <property type="entry name" value="protein CDC73 homolog"/>
    <property type="match status" value="1"/>
</dbReference>
<keyword evidence="3" id="KW-0805">Transcription regulation</keyword>
<keyword evidence="9" id="KW-1185">Reference proteome</keyword>
<dbReference type="OrthoDB" id="2186602at2759"/>
<evidence type="ECO:0000313" key="9">
    <source>
        <dbReference type="Proteomes" id="UP000242146"/>
    </source>
</evidence>
<dbReference type="InterPro" id="IPR038103">
    <property type="entry name" value="CDC73_C_sf"/>
</dbReference>
<gene>
    <name evidence="8" type="ORF">DM01DRAFT_1411567</name>
</gene>
<organism evidence="8 9">
    <name type="scientific">Hesseltinella vesiculosa</name>
    <dbReference type="NCBI Taxonomy" id="101127"/>
    <lineage>
        <taxon>Eukaryota</taxon>
        <taxon>Fungi</taxon>
        <taxon>Fungi incertae sedis</taxon>
        <taxon>Mucoromycota</taxon>
        <taxon>Mucoromycotina</taxon>
        <taxon>Mucoromycetes</taxon>
        <taxon>Mucorales</taxon>
        <taxon>Cunninghamellaceae</taxon>
        <taxon>Hesseltinella</taxon>
    </lineage>
</organism>
<comment type="caution">
    <text evidence="8">The sequence shown here is derived from an EMBL/GenBank/DDBJ whole genome shotgun (WGS) entry which is preliminary data.</text>
</comment>
<dbReference type="InterPro" id="IPR032041">
    <property type="entry name" value="Cdc73_N"/>
</dbReference>
<name>A0A1X2G392_9FUNG</name>
<evidence type="ECO:0000259" key="7">
    <source>
        <dbReference type="Pfam" id="PF16050"/>
    </source>
</evidence>
<proteinExistence type="inferred from homology"/>
<evidence type="ECO:0000256" key="4">
    <source>
        <dbReference type="ARBA" id="ARBA00023163"/>
    </source>
</evidence>
<dbReference type="Proteomes" id="UP000242146">
    <property type="component" value="Unassembled WGS sequence"/>
</dbReference>
<dbReference type="Pfam" id="PF16050">
    <property type="entry name" value="CDC73_N"/>
    <property type="match status" value="1"/>
</dbReference>
<dbReference type="STRING" id="101127.A0A1X2G392"/>
<dbReference type="Pfam" id="PF05179">
    <property type="entry name" value="CDC73_C"/>
    <property type="match status" value="1"/>
</dbReference>
<evidence type="ECO:0000256" key="2">
    <source>
        <dbReference type="ARBA" id="ARBA00010427"/>
    </source>
</evidence>
<evidence type="ECO:0000256" key="1">
    <source>
        <dbReference type="ARBA" id="ARBA00004123"/>
    </source>
</evidence>
<evidence type="ECO:0000313" key="8">
    <source>
        <dbReference type="EMBL" id="ORX43559.1"/>
    </source>
</evidence>
<feature type="domain" description="Paf1 complex subunit Cdc73 N-terminal" evidence="7">
    <location>
        <begin position="1"/>
        <end position="119"/>
    </location>
</feature>
<accession>A0A1X2G392</accession>
<dbReference type="PANTHER" id="PTHR12466:SF8">
    <property type="entry name" value="PARAFIBROMIN"/>
    <property type="match status" value="1"/>
</dbReference>
<keyword evidence="5" id="KW-0539">Nucleus</keyword>
<dbReference type="GO" id="GO:0006368">
    <property type="term" value="P:transcription elongation by RNA polymerase II"/>
    <property type="evidence" value="ECO:0007669"/>
    <property type="project" value="InterPro"/>
</dbReference>
<protein>
    <submittedName>
        <fullName evidence="8">CDC73-domain-containing protein</fullName>
    </submittedName>
</protein>
<dbReference type="GO" id="GO:0016593">
    <property type="term" value="C:Cdc73/Paf1 complex"/>
    <property type="evidence" value="ECO:0007669"/>
    <property type="project" value="InterPro"/>
</dbReference>
<dbReference type="PANTHER" id="PTHR12466">
    <property type="entry name" value="CDC73 DOMAIN PROTEIN"/>
    <property type="match status" value="1"/>
</dbReference>
<dbReference type="GO" id="GO:0000993">
    <property type="term" value="F:RNA polymerase II complex binding"/>
    <property type="evidence" value="ECO:0007669"/>
    <property type="project" value="TreeGrafter"/>
</dbReference>
<comment type="subcellular location">
    <subcellularLocation>
        <location evidence="1">Nucleus</location>
    </subcellularLocation>
</comment>
<sequence length="376" mass="42925">MSSSLSLLRNFTIGKNDITLLNDKGEPTNVMSDCSSIQFGDQGTFSRFTNTELKKTATDGQSDTYALDTLVFLLQHASSDNSAYFRECREQRVDHVSIVDKRKILDYLTGKVKDVPNIVTAKRPLDDDATMSETDAIKRLKIAQDTKERVDRIIKREHELESRSSVLQGTKSFEKLSELVKSLLFSKSSNRLGKQQQAAQPISSRHHNKFSSEDKIPIIIVPAAPTAKLNLFNIKEFLQNEMYLDAQEIRASGEKKPDQVTVERRRPNGQIAVYHIVDSVSGLKQTDWDRVCCVVTTGQQWQFKGWKWEKPLDVFSHVQGFYPKWSSDKVIGTAADWAVHVLNIHRDRRYMDKAAVVDFWNKLDAFNSKCKPFLNF</sequence>
<dbReference type="AlphaFoldDB" id="A0A1X2G392"/>
<comment type="similarity">
    <text evidence="2">Belongs to the CDC73 family.</text>
</comment>